<dbReference type="GO" id="GO:0005985">
    <property type="term" value="P:sucrose metabolic process"/>
    <property type="evidence" value="ECO:0007669"/>
    <property type="project" value="UniProtKB-UniPathway"/>
</dbReference>
<evidence type="ECO:0000313" key="13">
    <source>
        <dbReference type="EMBL" id="MPA49573.1"/>
    </source>
</evidence>
<evidence type="ECO:0000256" key="1">
    <source>
        <dbReference type="ARBA" id="ARBA00004141"/>
    </source>
</evidence>
<comment type="pathway">
    <text evidence="2">Glycan biosynthesis; sucrose metabolism.</text>
</comment>
<evidence type="ECO:0000256" key="8">
    <source>
        <dbReference type="ARBA" id="ARBA00022989"/>
    </source>
</evidence>
<feature type="transmembrane region" description="Helical" evidence="12">
    <location>
        <begin position="477"/>
        <end position="498"/>
    </location>
</feature>
<comment type="subcellular location">
    <subcellularLocation>
        <location evidence="1">Membrane</location>
        <topology evidence="1">Multi-pass membrane protein</topology>
    </subcellularLocation>
</comment>
<gene>
    <name evidence="13" type="ORF">Din_019014</name>
    <name evidence="14" type="ORF">Din_019015</name>
</gene>
<dbReference type="Pfam" id="PF13347">
    <property type="entry name" value="MFS_2"/>
    <property type="match status" value="1"/>
</dbReference>
<evidence type="ECO:0000256" key="12">
    <source>
        <dbReference type="SAM" id="Phobius"/>
    </source>
</evidence>
<dbReference type="AlphaFoldDB" id="A0A5B6ZZX3"/>
<dbReference type="PANTHER" id="PTHR19432">
    <property type="entry name" value="SUGAR TRANSPORTER"/>
    <property type="match status" value="1"/>
</dbReference>
<accession>A0A5B6ZZX3</accession>
<dbReference type="InterPro" id="IPR005989">
    <property type="entry name" value="Suc_symporter_pln"/>
</dbReference>
<evidence type="ECO:0000256" key="11">
    <source>
        <dbReference type="SAM" id="MobiDB-lite"/>
    </source>
</evidence>
<dbReference type="UniPathway" id="UPA00238"/>
<evidence type="ECO:0000256" key="5">
    <source>
        <dbReference type="ARBA" id="ARBA00022597"/>
    </source>
</evidence>
<feature type="transmembrane region" description="Helical" evidence="12">
    <location>
        <begin position="105"/>
        <end position="124"/>
    </location>
</feature>
<dbReference type="PANTHER" id="PTHR19432:SF70">
    <property type="entry name" value="SUCROSE TRANSPORT PROTEIN SUC1-RELATED"/>
    <property type="match status" value="1"/>
</dbReference>
<feature type="transmembrane region" description="Helical" evidence="12">
    <location>
        <begin position="69"/>
        <end position="93"/>
    </location>
</feature>
<sequence length="518" mass="54972">MEGGVTDQNNDKQQPSALQLQLPPPQPTPPTPLRKIITVASIGAGISFGWALQLSLLTPYVQLLGIPHLWAAFMWLCGPVSGIIVQPVVGYYSDRCTSRFGRRRPFIAAGAALISVSVFFIGFAADLGRHLGDPISKKATKPRAITVFIVGFWILDVANNMLQGPCRAFLGDLSGNNQRRTRTANVLFALFTAVGNILGYAASSSSHLHNLFPFTITHACDVYCANLKSCFFLAIALLLTLTTLALTTVREEPFTQPKRGNTGKQGSVPFFGEIFGALKELPKSMRMLLLVTFLNWIGLFPFMLYDTDWMGKEVYGGKIGEGRLYDLGVRAGSLGLMLNAAVLAVTSLAVEFLARGGGKRLWGWMNFFLALCLAMTVVITKMAESNRRFTAADGGGTTPLPPSVGVKASALVLFAVLGIPLSVTFIVPYALASIFSSTSGAGQGLSIGVLNLAVVIPQMLVSIASGPWDALFGGGNLPAFVVGAIAVVASGVLALTVLPSPPPDSQPAKAPIATTECH</sequence>
<dbReference type="InterPro" id="IPR036259">
    <property type="entry name" value="MFS_trans_sf"/>
</dbReference>
<evidence type="ECO:0000256" key="7">
    <source>
        <dbReference type="ARBA" id="ARBA00022847"/>
    </source>
</evidence>
<feature type="transmembrane region" description="Helical" evidence="12">
    <location>
        <begin position="36"/>
        <end position="57"/>
    </location>
</feature>
<keyword evidence="7" id="KW-0769">Symport</keyword>
<feature type="compositionally biased region" description="Polar residues" evidence="11">
    <location>
        <begin position="1"/>
        <end position="12"/>
    </location>
</feature>
<keyword evidence="8 12" id="KW-1133">Transmembrane helix</keyword>
<proteinExistence type="inferred from homology"/>
<keyword evidence="4" id="KW-0813">Transport</keyword>
<keyword evidence="9 12" id="KW-0472">Membrane</keyword>
<evidence type="ECO:0000256" key="6">
    <source>
        <dbReference type="ARBA" id="ARBA00022692"/>
    </source>
</evidence>
<feature type="transmembrane region" description="Helical" evidence="12">
    <location>
        <begin position="408"/>
        <end position="432"/>
    </location>
</feature>
<evidence type="ECO:0000256" key="4">
    <source>
        <dbReference type="ARBA" id="ARBA00022448"/>
    </source>
</evidence>
<organism evidence="14">
    <name type="scientific">Davidia involucrata</name>
    <name type="common">Dove tree</name>
    <dbReference type="NCBI Taxonomy" id="16924"/>
    <lineage>
        <taxon>Eukaryota</taxon>
        <taxon>Viridiplantae</taxon>
        <taxon>Streptophyta</taxon>
        <taxon>Embryophyta</taxon>
        <taxon>Tracheophyta</taxon>
        <taxon>Spermatophyta</taxon>
        <taxon>Magnoliopsida</taxon>
        <taxon>eudicotyledons</taxon>
        <taxon>Gunneridae</taxon>
        <taxon>Pentapetalae</taxon>
        <taxon>asterids</taxon>
        <taxon>Cornales</taxon>
        <taxon>Nyssaceae</taxon>
        <taxon>Davidia</taxon>
    </lineage>
</organism>
<feature type="transmembrane region" description="Helical" evidence="12">
    <location>
        <begin position="183"/>
        <end position="202"/>
    </location>
</feature>
<dbReference type="GO" id="GO:0005773">
    <property type="term" value="C:vacuole"/>
    <property type="evidence" value="ECO:0007669"/>
    <property type="project" value="TreeGrafter"/>
</dbReference>
<keyword evidence="6 12" id="KW-0812">Transmembrane</keyword>
<dbReference type="EMBL" id="GHES01019014">
    <property type="protein sequence ID" value="MPA49573.1"/>
    <property type="molecule type" value="Transcribed_RNA"/>
</dbReference>
<name>A0A5B6ZZX3_DAVIN</name>
<evidence type="ECO:0000256" key="9">
    <source>
        <dbReference type="ARBA" id="ARBA00023136"/>
    </source>
</evidence>
<dbReference type="GO" id="GO:0005886">
    <property type="term" value="C:plasma membrane"/>
    <property type="evidence" value="ECO:0007669"/>
    <property type="project" value="InterPro"/>
</dbReference>
<feature type="transmembrane region" description="Helical" evidence="12">
    <location>
        <begin position="334"/>
        <end position="354"/>
    </location>
</feature>
<comment type="similarity">
    <text evidence="3">Belongs to the glycoside-pentoside-hexuronide (GPH) cation symporter transporter (TC 2.A.2.4) family.</text>
</comment>
<evidence type="ECO:0000256" key="2">
    <source>
        <dbReference type="ARBA" id="ARBA00004914"/>
    </source>
</evidence>
<protein>
    <submittedName>
        <fullName evidence="14">Putative sucrose transporter 6</fullName>
    </submittedName>
</protein>
<dbReference type="NCBIfam" id="TIGR01301">
    <property type="entry name" value="GPH_sucrose"/>
    <property type="match status" value="1"/>
</dbReference>
<evidence type="ECO:0000313" key="14">
    <source>
        <dbReference type="EMBL" id="MPA49574.1"/>
    </source>
</evidence>
<dbReference type="CDD" id="cd17313">
    <property type="entry name" value="MFS_SLC45_SUC"/>
    <property type="match status" value="1"/>
</dbReference>
<dbReference type="GO" id="GO:0008506">
    <property type="term" value="F:sucrose:proton symporter activity"/>
    <property type="evidence" value="ECO:0007669"/>
    <property type="project" value="TreeGrafter"/>
</dbReference>
<dbReference type="EMBL" id="GHES01019015">
    <property type="protein sequence ID" value="MPA49574.1"/>
    <property type="molecule type" value="Transcribed_RNA"/>
</dbReference>
<evidence type="ECO:0000256" key="3">
    <source>
        <dbReference type="ARBA" id="ARBA00007134"/>
    </source>
</evidence>
<reference evidence="14" key="1">
    <citation type="submission" date="2019-08" db="EMBL/GenBank/DDBJ databases">
        <title>Reference gene set and small RNA set construction with multiple tissues from Davidia involucrata Baill.</title>
        <authorList>
            <person name="Yang H."/>
            <person name="Zhou C."/>
            <person name="Li G."/>
            <person name="Wang J."/>
            <person name="Gao P."/>
            <person name="Wang M."/>
            <person name="Wang R."/>
            <person name="Zhao Y."/>
        </authorList>
    </citation>
    <scope>NUCLEOTIDE SEQUENCE</scope>
    <source>
        <tissue evidence="14">Mixed with DoveR01_LX</tissue>
    </source>
</reference>
<feature type="transmembrane region" description="Helical" evidence="12">
    <location>
        <begin position="144"/>
        <end position="162"/>
    </location>
</feature>
<feature type="transmembrane region" description="Helical" evidence="12">
    <location>
        <begin position="287"/>
        <end position="305"/>
    </location>
</feature>
<feature type="region of interest" description="Disordered" evidence="11">
    <location>
        <begin position="1"/>
        <end position="27"/>
    </location>
</feature>
<comment type="similarity">
    <text evidence="10">Belongs to the major facilitator superfamily. Phosphate:H(+) symporter (TC 2.A.1.9) family.</text>
</comment>
<feature type="transmembrane region" description="Helical" evidence="12">
    <location>
        <begin position="231"/>
        <end position="249"/>
    </location>
</feature>
<feature type="transmembrane region" description="Helical" evidence="12">
    <location>
        <begin position="444"/>
        <end position="465"/>
    </location>
</feature>
<dbReference type="SUPFAM" id="SSF103473">
    <property type="entry name" value="MFS general substrate transporter"/>
    <property type="match status" value="1"/>
</dbReference>
<evidence type="ECO:0000256" key="10">
    <source>
        <dbReference type="ARBA" id="ARBA00044504"/>
    </source>
</evidence>
<dbReference type="Gene3D" id="1.20.1250.20">
    <property type="entry name" value="MFS general substrate transporter like domains"/>
    <property type="match status" value="1"/>
</dbReference>
<feature type="transmembrane region" description="Helical" evidence="12">
    <location>
        <begin position="361"/>
        <end position="379"/>
    </location>
</feature>
<keyword evidence="5" id="KW-0762">Sugar transport</keyword>